<organism evidence="4 5">
    <name type="scientific">Cryptosporidium parvum</name>
    <dbReference type="NCBI Taxonomy" id="5807"/>
    <lineage>
        <taxon>Eukaryota</taxon>
        <taxon>Sar</taxon>
        <taxon>Alveolata</taxon>
        <taxon>Apicomplexa</taxon>
        <taxon>Conoidasida</taxon>
        <taxon>Coccidia</taxon>
        <taxon>Eucoccidiorida</taxon>
        <taxon>Eimeriorina</taxon>
        <taxon>Cryptosporidiidae</taxon>
        <taxon>Cryptosporidium</taxon>
    </lineage>
</organism>
<feature type="region of interest" description="Disordered" evidence="1">
    <location>
        <begin position="87"/>
        <end position="139"/>
    </location>
</feature>
<feature type="chain" id="PRO_5030649454" evidence="3">
    <location>
        <begin position="30"/>
        <end position="502"/>
    </location>
</feature>
<feature type="transmembrane region" description="Helical" evidence="2">
    <location>
        <begin position="372"/>
        <end position="398"/>
    </location>
</feature>
<dbReference type="Proteomes" id="UP000593906">
    <property type="component" value="Chromosome 8"/>
</dbReference>
<evidence type="ECO:0000256" key="2">
    <source>
        <dbReference type="SAM" id="Phobius"/>
    </source>
</evidence>
<keyword evidence="2" id="KW-0472">Membrane</keyword>
<sequence length="502" mass="57970">MKHIELILYFLIIDIVLFLLHSGNFFASCESPNEQEVVASTSTSSDVSSVGTDLVDLTVYSSSGEKVKKDSLEKELYEFFQLTEEEQAIEVSGSSTSESNSDDEDEVEGSSSSGGRSAKRMRYTPIYGSPGEGTSSGSRHLNPYYEMPTRFAEAYDAFLKENIMKLVILEFERALFSSSTLYFTSIWRDRNSFQGKMIFLLGLLEFWENRGHSKNLAIKNIMIKYYSSTRLENRFTILKDYVGFKSSNYFTMNNFYRNINEIKCSDLKRSFAVIILLFEFDIKLLSSAFLFYLLVCSIEELKELEFKQSLELIKTNQDQLLSKILTLGKKHVRKFLKAMRENIPSMSNIKIKSYKLPIKFPLAMHKINIENFGLRFCLSLLELSLISNLSFSIFNLIFFFGSRLKFAAEVFLAFDIIKILTTAMSELSDIISAILFDEGIMRHISRGIMALHNIDISNLRSRFAECIQVKNKYHELRGLIVVTDYQRKARLKKESRRRRRRT</sequence>
<feature type="signal peptide" evidence="3">
    <location>
        <begin position="1"/>
        <end position="29"/>
    </location>
</feature>
<dbReference type="AlphaFoldDB" id="A0A7S7LEJ9"/>
<reference evidence="4 5" key="1">
    <citation type="submission" date="2019-09" db="EMBL/GenBank/DDBJ databases">
        <title>Consistent, comparative and evidence-based genome assembly and annotation for Cryptosporidium parvum, C. hominis and C. tyzzeri.</title>
        <authorList>
            <person name="Baptista R.P."/>
            <person name="Li Y."/>
            <person name="Sateriale A."/>
            <person name="Ansell B."/>
            <person name="Jex A."/>
            <person name="Sanders M."/>
            <person name="Brooks K."/>
            <person name="Tracey A."/>
            <person name="Berriman M."/>
            <person name="Striepen B."/>
            <person name="Cotton J.A."/>
            <person name="Kissinger J.C."/>
        </authorList>
    </citation>
    <scope>NUCLEOTIDE SEQUENCE [LARGE SCALE GENOMIC DNA]</scope>
    <source>
        <strain evidence="4 5">IOWA-ATCC</strain>
    </source>
</reference>
<evidence type="ECO:0000313" key="4">
    <source>
        <dbReference type="EMBL" id="QOY39751.1"/>
    </source>
</evidence>
<gene>
    <name evidence="4" type="ORF">CPATCC_003789</name>
</gene>
<dbReference type="EMBL" id="CP044415">
    <property type="protein sequence ID" value="QOY39751.1"/>
    <property type="molecule type" value="Genomic_DNA"/>
</dbReference>
<evidence type="ECO:0000256" key="1">
    <source>
        <dbReference type="SAM" id="MobiDB-lite"/>
    </source>
</evidence>
<accession>A0A7S7LEJ9</accession>
<proteinExistence type="predicted"/>
<evidence type="ECO:0000256" key="3">
    <source>
        <dbReference type="SAM" id="SignalP"/>
    </source>
</evidence>
<keyword evidence="2" id="KW-0812">Transmembrane</keyword>
<dbReference type="VEuPathDB" id="CryptoDB:CPATCC_0000050"/>
<keyword evidence="3" id="KW-0732">Signal</keyword>
<name>A0A7S7LEJ9_CRYPV</name>
<protein>
    <submittedName>
        <fullName evidence="4">Uncharacterized protein</fullName>
    </submittedName>
</protein>
<keyword evidence="2" id="KW-1133">Transmembrane helix</keyword>
<dbReference type="PROSITE" id="PS51257">
    <property type="entry name" value="PROKAR_LIPOPROTEIN"/>
    <property type="match status" value="1"/>
</dbReference>
<evidence type="ECO:0000313" key="5">
    <source>
        <dbReference type="Proteomes" id="UP000593906"/>
    </source>
</evidence>